<reference evidence="1 2" key="1">
    <citation type="submission" date="2017-09" db="EMBL/GenBank/DDBJ databases">
        <title>Depth-based differentiation of microbial function through sediment-hosted aquifers and enrichment of novel symbionts in the deep terrestrial subsurface.</title>
        <authorList>
            <person name="Probst A.J."/>
            <person name="Ladd B."/>
            <person name="Jarett J.K."/>
            <person name="Geller-Mcgrath D.E."/>
            <person name="Sieber C.M."/>
            <person name="Emerson J.B."/>
            <person name="Anantharaman K."/>
            <person name="Thomas B.C."/>
            <person name="Malmstrom R."/>
            <person name="Stieglmeier M."/>
            <person name="Klingl A."/>
            <person name="Woyke T."/>
            <person name="Ryan C.M."/>
            <person name="Banfield J.F."/>
        </authorList>
    </citation>
    <scope>NUCLEOTIDE SEQUENCE [LARGE SCALE GENOMIC DNA]</scope>
    <source>
        <strain evidence="1">CG17_big_fil_post_rev_8_21_14_2_50_48_46</strain>
    </source>
</reference>
<comment type="caution">
    <text evidence="1">The sequence shown here is derived from an EMBL/GenBank/DDBJ whole genome shotgun (WGS) entry which is preliminary data.</text>
</comment>
<name>A0A2M7GAV6_9BACT</name>
<sequence length="185" mass="21034">MPEMAALKALLKHLQACPAALFRPQAMSDSDWQNHLAAQLTKQGIVPQAKARKQLQKQLPSCTGNLLDWIGPLLWLLKAPCFQTGPKPPLHENQEFIQLAESLASFFPVRQILLNPQRAEECLRWLCAQKGLILEGESPEESARILNYLSSPHRAHLYQARTQYLQRQEAIRRAEQRLAQLESPD</sequence>
<dbReference type="Proteomes" id="UP000231019">
    <property type="component" value="Unassembled WGS sequence"/>
</dbReference>
<evidence type="ECO:0000313" key="2">
    <source>
        <dbReference type="Proteomes" id="UP000231019"/>
    </source>
</evidence>
<dbReference type="AlphaFoldDB" id="A0A2M7GAV6"/>
<organism evidence="1 2">
    <name type="scientific">bacterium (Candidatus Blackallbacteria) CG17_big_fil_post_rev_8_21_14_2_50_48_46</name>
    <dbReference type="NCBI Taxonomy" id="2014261"/>
    <lineage>
        <taxon>Bacteria</taxon>
        <taxon>Candidatus Blackallbacteria</taxon>
    </lineage>
</organism>
<protein>
    <submittedName>
        <fullName evidence="1">Uncharacterized protein</fullName>
    </submittedName>
</protein>
<evidence type="ECO:0000313" key="1">
    <source>
        <dbReference type="EMBL" id="PIW19311.1"/>
    </source>
</evidence>
<proteinExistence type="predicted"/>
<dbReference type="EMBL" id="PFFQ01000004">
    <property type="protein sequence ID" value="PIW19311.1"/>
    <property type="molecule type" value="Genomic_DNA"/>
</dbReference>
<gene>
    <name evidence="1" type="ORF">COW36_00275</name>
</gene>
<accession>A0A2M7GAV6</accession>